<organism evidence="1 2">
    <name type="scientific">Flagellimonas nanhaiensis</name>
    <dbReference type="NCBI Taxonomy" id="2292706"/>
    <lineage>
        <taxon>Bacteria</taxon>
        <taxon>Pseudomonadati</taxon>
        <taxon>Bacteroidota</taxon>
        <taxon>Flavobacteriia</taxon>
        <taxon>Flavobacteriales</taxon>
        <taxon>Flavobacteriaceae</taxon>
        <taxon>Flagellimonas</taxon>
    </lineage>
</organism>
<evidence type="ECO:0000313" key="2">
    <source>
        <dbReference type="Proteomes" id="UP000261828"/>
    </source>
</evidence>
<sequence>MKRTSLLFSLLALLVYTVHGQEIVLKKGAIIENLSVQDSIQDTFSLYLPTDFTTESKWPLLLIFDLDGKEKQALSMFVKSAEEEGYVLAAPKISDSVSLSKNMVSTSNVIKRILDLLPIQGQGIYTAGAASGARFANLVPVFIPKVKGTISIGTSIANTELFSSKQPFHFIGLVTKNNYNYTSMVAAKKILDRLRFPNHILLHQEKGDWPDQQYLKKSLQLFKLVAMGRKLIPKDSVFVEDVYQEDVVKVTRLKNSGKLLLAEQYLVEMMSMYGAHKNLDSLRTVLKDLRRNKSYRTMKRAENAAMLKESLLKEDYQYYMEEDVFSHNFNNLGWWNYQKGELDQFVSGANPRTKEMGNRLLGFVNALAEDNINYVQSEDIIDEDALAFLYMLKTVLEPSNFDYYLKIISLSSKNEDFGTALFYLEEAFKAGFKDTDTLYNLEDTALFRITPEFNKMVSKYLKDALYKVNEE</sequence>
<reference evidence="1 2" key="1">
    <citation type="submission" date="2018-08" db="EMBL/GenBank/DDBJ databases">
        <title>Muricauda nanhaiensis sp. nov., isolated from seawater of the South China Sea.</title>
        <authorList>
            <person name="Dang Y."/>
        </authorList>
    </citation>
    <scope>NUCLEOTIDE SEQUENCE [LARGE SCALE GENOMIC DNA]</scope>
    <source>
        <strain evidence="1 2">SM1704</strain>
    </source>
</reference>
<keyword evidence="1" id="KW-0378">Hydrolase</keyword>
<comment type="caution">
    <text evidence="1">The sequence shown here is derived from an EMBL/GenBank/DDBJ whole genome shotgun (WGS) entry which is preliminary data.</text>
</comment>
<accession>A0A371JSW8</accession>
<gene>
    <name evidence="1" type="ORF">DX873_01670</name>
</gene>
<dbReference type="AlphaFoldDB" id="A0A371JSW8"/>
<protein>
    <submittedName>
        <fullName evidence="1">Alpha/beta hydrolase</fullName>
    </submittedName>
</protein>
<dbReference type="EMBL" id="QTJX01000001">
    <property type="protein sequence ID" value="RDY60912.1"/>
    <property type="molecule type" value="Genomic_DNA"/>
</dbReference>
<dbReference type="RefSeq" id="WP_116182795.1">
    <property type="nucleotide sequence ID" value="NZ_QTJX01000001.1"/>
</dbReference>
<evidence type="ECO:0000313" key="1">
    <source>
        <dbReference type="EMBL" id="RDY60912.1"/>
    </source>
</evidence>
<dbReference type="GO" id="GO:0016787">
    <property type="term" value="F:hydrolase activity"/>
    <property type="evidence" value="ECO:0007669"/>
    <property type="project" value="UniProtKB-KW"/>
</dbReference>
<proteinExistence type="predicted"/>
<dbReference type="Proteomes" id="UP000261828">
    <property type="component" value="Unassembled WGS sequence"/>
</dbReference>
<dbReference type="OrthoDB" id="1123157at2"/>
<keyword evidence="2" id="KW-1185">Reference proteome</keyword>
<name>A0A371JSW8_9FLAO</name>